<evidence type="ECO:0000313" key="1">
    <source>
        <dbReference type="EMBL" id="MBC6012936.1"/>
    </source>
</evidence>
<reference evidence="1 2" key="1">
    <citation type="submission" date="2020-08" db="EMBL/GenBank/DDBJ databases">
        <authorList>
            <person name="Liu C."/>
            <person name="Sun Q."/>
        </authorList>
    </citation>
    <scope>NUCLEOTIDE SEQUENCE [LARGE SCALE GENOMIC DNA]</scope>
    <source>
        <strain evidence="1 2">L34</strain>
    </source>
</reference>
<name>A0ABR7KJM4_9FIRM</name>
<evidence type="ECO:0000313" key="2">
    <source>
        <dbReference type="Proteomes" id="UP000649075"/>
    </source>
</evidence>
<dbReference type="Proteomes" id="UP000649075">
    <property type="component" value="Unassembled WGS sequence"/>
</dbReference>
<dbReference type="RefSeq" id="WP_186999469.1">
    <property type="nucleotide sequence ID" value="NZ_JACRWH010000045.1"/>
</dbReference>
<proteinExistence type="predicted"/>
<sequence>MLSRKQMIGLAITRMMMQDKWAEKYDPDNRFGINQYDYNLEKDYLFALQREWKNSIWDSDKVEKYVMF</sequence>
<gene>
    <name evidence="1" type="ORF">H8911_09455</name>
</gene>
<accession>A0ABR7KJM4</accession>
<dbReference type="EMBL" id="JACRWH010000045">
    <property type="protein sequence ID" value="MBC6012936.1"/>
    <property type="molecule type" value="Genomic_DNA"/>
</dbReference>
<keyword evidence="2" id="KW-1185">Reference proteome</keyword>
<protein>
    <submittedName>
        <fullName evidence="1">Uncharacterized protein</fullName>
    </submittedName>
</protein>
<comment type="caution">
    <text evidence="1">The sequence shown here is derived from an EMBL/GenBank/DDBJ whole genome shotgun (WGS) entry which is preliminary data.</text>
</comment>
<organism evidence="1 2">
    <name type="scientific">Holdemanella hominis</name>
    <dbReference type="NCBI Taxonomy" id="2764327"/>
    <lineage>
        <taxon>Bacteria</taxon>
        <taxon>Bacillati</taxon>
        <taxon>Bacillota</taxon>
        <taxon>Erysipelotrichia</taxon>
        <taxon>Erysipelotrichales</taxon>
        <taxon>Erysipelotrichaceae</taxon>
        <taxon>Holdemanella</taxon>
    </lineage>
</organism>